<dbReference type="AlphaFoldDB" id="A0A1V9ZBS1"/>
<dbReference type="OrthoDB" id="74143at2759"/>
<proteinExistence type="predicted"/>
<feature type="region of interest" description="Disordered" evidence="1">
    <location>
        <begin position="1"/>
        <end position="55"/>
    </location>
</feature>
<dbReference type="Gene3D" id="2.30.30.140">
    <property type="match status" value="1"/>
</dbReference>
<dbReference type="Proteomes" id="UP000243579">
    <property type="component" value="Unassembled WGS sequence"/>
</dbReference>
<comment type="caution">
    <text evidence="3">The sequence shown here is derived from an EMBL/GenBank/DDBJ whole genome shotgun (WGS) entry which is preliminary data.</text>
</comment>
<name>A0A1V9ZBS1_ACHHY</name>
<keyword evidence="4" id="KW-1185">Reference proteome</keyword>
<feature type="compositionally biased region" description="Basic residues" evidence="1">
    <location>
        <begin position="288"/>
        <end position="306"/>
    </location>
</feature>
<dbReference type="STRING" id="1202772.A0A1V9ZBS1"/>
<feature type="domain" description="Tudor-knot" evidence="2">
    <location>
        <begin position="68"/>
        <end position="112"/>
    </location>
</feature>
<dbReference type="Pfam" id="PF11717">
    <property type="entry name" value="Tudor-knot"/>
    <property type="match status" value="1"/>
</dbReference>
<accession>A0A1V9ZBS1</accession>
<evidence type="ECO:0000313" key="3">
    <source>
        <dbReference type="EMBL" id="OQR95428.1"/>
    </source>
</evidence>
<dbReference type="InterPro" id="IPR016197">
    <property type="entry name" value="Chromo-like_dom_sf"/>
</dbReference>
<dbReference type="CDD" id="cd20104">
    <property type="entry name" value="MBT_PHF20L1-like"/>
    <property type="match status" value="1"/>
</dbReference>
<dbReference type="SUPFAM" id="SSF54160">
    <property type="entry name" value="Chromo domain-like"/>
    <property type="match status" value="1"/>
</dbReference>
<evidence type="ECO:0000259" key="2">
    <source>
        <dbReference type="Pfam" id="PF11717"/>
    </source>
</evidence>
<protein>
    <recommendedName>
        <fullName evidence="2">Tudor-knot domain-containing protein</fullName>
    </recommendedName>
</protein>
<feature type="region of interest" description="Disordered" evidence="1">
    <location>
        <begin position="283"/>
        <end position="319"/>
    </location>
</feature>
<reference evidence="3 4" key="1">
    <citation type="journal article" date="2014" name="Genome Biol. Evol.">
        <title>The secreted proteins of Achlya hypogyna and Thraustotheca clavata identify the ancestral oomycete secretome and reveal gene acquisitions by horizontal gene transfer.</title>
        <authorList>
            <person name="Misner I."/>
            <person name="Blouin N."/>
            <person name="Leonard G."/>
            <person name="Richards T.A."/>
            <person name="Lane C.E."/>
        </authorList>
    </citation>
    <scope>NUCLEOTIDE SEQUENCE [LARGE SCALE GENOMIC DNA]</scope>
    <source>
        <strain evidence="3 4">ATCC 48635</strain>
    </source>
</reference>
<gene>
    <name evidence="3" type="ORF">ACHHYP_00086</name>
</gene>
<organism evidence="3 4">
    <name type="scientific">Achlya hypogyna</name>
    <name type="common">Oomycete</name>
    <name type="synonym">Protoachlya hypogyna</name>
    <dbReference type="NCBI Taxonomy" id="1202772"/>
    <lineage>
        <taxon>Eukaryota</taxon>
        <taxon>Sar</taxon>
        <taxon>Stramenopiles</taxon>
        <taxon>Oomycota</taxon>
        <taxon>Saprolegniomycetes</taxon>
        <taxon>Saprolegniales</taxon>
        <taxon>Achlyaceae</taxon>
        <taxon>Achlya</taxon>
    </lineage>
</organism>
<dbReference type="EMBL" id="JNBR01000297">
    <property type="protein sequence ID" value="OQR95428.1"/>
    <property type="molecule type" value="Genomic_DNA"/>
</dbReference>
<evidence type="ECO:0000313" key="4">
    <source>
        <dbReference type="Proteomes" id="UP000243579"/>
    </source>
</evidence>
<sequence length="363" mass="40549">MQPIISPLSESTRVTRRTATATGRPKRKASSPTLVSAKPPVRPRKGKKKVEAKPKEKEAKYLVMGMHADVKDEKGRWSEARIIEVDEIAQKVKVHFLGWHKRFDTWANVNAIAPHGAHVASVTKDEKSLKKSQITAAFLFRTNPNYAEKALLKEILQNTLVQENIEVNDEEHETEAVTRERIKRKVADIEVLPQPIEVRPQPKSASLPLAKRDTSCTAAPASGITTQPPEPALSQTRTTAPVARVVYNSDVVVPPPANTKTVLAEIFRQRVQQQIAELVENQKEKAVRKQHQTKVKPPQKHGKRHDAPKIPRPPAMAPHHGGMGANMFHRPLQANAAYLQESIDAWRAQQENLMQDITSVVCL</sequence>
<dbReference type="InterPro" id="IPR025995">
    <property type="entry name" value="Tudor-knot"/>
</dbReference>
<evidence type="ECO:0000256" key="1">
    <source>
        <dbReference type="SAM" id="MobiDB-lite"/>
    </source>
</evidence>